<gene>
    <name evidence="1" type="ORF">IV203_023208</name>
</gene>
<proteinExistence type="predicted"/>
<reference evidence="1" key="2">
    <citation type="submission" date="2021-04" db="EMBL/GenBank/DDBJ databases">
        <authorList>
            <person name="Podell S."/>
        </authorList>
    </citation>
    <scope>NUCLEOTIDE SEQUENCE</scope>
    <source>
        <strain evidence="1">Hildebrandi</strain>
    </source>
</reference>
<protein>
    <submittedName>
        <fullName evidence="1">Uncharacterized protein</fullName>
    </submittedName>
</protein>
<dbReference type="Proteomes" id="UP000693970">
    <property type="component" value="Unassembled WGS sequence"/>
</dbReference>
<comment type="caution">
    <text evidence="1">The sequence shown here is derived from an EMBL/GenBank/DDBJ whole genome shotgun (WGS) entry which is preliminary data.</text>
</comment>
<evidence type="ECO:0000313" key="2">
    <source>
        <dbReference type="Proteomes" id="UP000693970"/>
    </source>
</evidence>
<dbReference type="AlphaFoldDB" id="A0A9K3KD36"/>
<keyword evidence="2" id="KW-1185">Reference proteome</keyword>
<accession>A0A9K3KD36</accession>
<organism evidence="1 2">
    <name type="scientific">Nitzschia inconspicua</name>
    <dbReference type="NCBI Taxonomy" id="303405"/>
    <lineage>
        <taxon>Eukaryota</taxon>
        <taxon>Sar</taxon>
        <taxon>Stramenopiles</taxon>
        <taxon>Ochrophyta</taxon>
        <taxon>Bacillariophyta</taxon>
        <taxon>Bacillariophyceae</taxon>
        <taxon>Bacillariophycidae</taxon>
        <taxon>Bacillariales</taxon>
        <taxon>Bacillariaceae</taxon>
        <taxon>Nitzschia</taxon>
    </lineage>
</organism>
<name>A0A9K3KD36_9STRA</name>
<dbReference type="EMBL" id="JAGRRH010000026">
    <property type="protein sequence ID" value="KAG7341257.1"/>
    <property type="molecule type" value="Genomic_DNA"/>
</dbReference>
<reference evidence="1" key="1">
    <citation type="journal article" date="2021" name="Sci. Rep.">
        <title>Diploid genomic architecture of Nitzschia inconspicua, an elite biomass production diatom.</title>
        <authorList>
            <person name="Oliver A."/>
            <person name="Podell S."/>
            <person name="Pinowska A."/>
            <person name="Traller J.C."/>
            <person name="Smith S.R."/>
            <person name="McClure R."/>
            <person name="Beliaev A."/>
            <person name="Bohutskyi P."/>
            <person name="Hill E.A."/>
            <person name="Rabines A."/>
            <person name="Zheng H."/>
            <person name="Allen L.Z."/>
            <person name="Kuo A."/>
            <person name="Grigoriev I.V."/>
            <person name="Allen A.E."/>
            <person name="Hazlebeck D."/>
            <person name="Allen E.E."/>
        </authorList>
    </citation>
    <scope>NUCLEOTIDE SEQUENCE</scope>
    <source>
        <strain evidence="1">Hildebrandi</strain>
    </source>
</reference>
<sequence>MAGCSGNNEDFNCDRAYNPNGQARVFYACFKHYLTHLWGDFVARRVMPLMSYAGSLNPGLSIWKPLRNTFSLGSTSIRSWKV</sequence>
<evidence type="ECO:0000313" key="1">
    <source>
        <dbReference type="EMBL" id="KAG7341257.1"/>
    </source>
</evidence>